<dbReference type="EMBL" id="MLKD01000001">
    <property type="protein sequence ID" value="OQE31446.1"/>
    <property type="molecule type" value="Genomic_DNA"/>
</dbReference>
<evidence type="ECO:0000313" key="6">
    <source>
        <dbReference type="EMBL" id="OQE31446.1"/>
    </source>
</evidence>
<dbReference type="STRING" id="303698.A0A1V6TYZ2"/>
<dbReference type="GO" id="GO:0016491">
    <property type="term" value="F:oxidoreductase activity"/>
    <property type="evidence" value="ECO:0007669"/>
    <property type="project" value="UniProtKB-KW"/>
</dbReference>
<dbReference type="Pfam" id="PF08031">
    <property type="entry name" value="BBE"/>
    <property type="match status" value="1"/>
</dbReference>
<dbReference type="PROSITE" id="PS51387">
    <property type="entry name" value="FAD_PCMH"/>
    <property type="match status" value="1"/>
</dbReference>
<feature type="domain" description="FAD-binding PCMH-type" evidence="5">
    <location>
        <begin position="76"/>
        <end position="260"/>
    </location>
</feature>
<dbReference type="Proteomes" id="UP000191285">
    <property type="component" value="Unassembled WGS sequence"/>
</dbReference>
<dbReference type="InterPro" id="IPR036318">
    <property type="entry name" value="FAD-bd_PCMH-like_sf"/>
</dbReference>
<dbReference type="Gene3D" id="3.40.462.20">
    <property type="match status" value="1"/>
</dbReference>
<evidence type="ECO:0000256" key="3">
    <source>
        <dbReference type="ARBA" id="ARBA00022827"/>
    </source>
</evidence>
<dbReference type="Gene3D" id="3.30.465.10">
    <property type="match status" value="2"/>
</dbReference>
<evidence type="ECO:0000256" key="4">
    <source>
        <dbReference type="ARBA" id="ARBA00023002"/>
    </source>
</evidence>
<organism evidence="6 7">
    <name type="scientific">Penicillium steckii</name>
    <dbReference type="NCBI Taxonomy" id="303698"/>
    <lineage>
        <taxon>Eukaryota</taxon>
        <taxon>Fungi</taxon>
        <taxon>Dikarya</taxon>
        <taxon>Ascomycota</taxon>
        <taxon>Pezizomycotina</taxon>
        <taxon>Eurotiomycetes</taxon>
        <taxon>Eurotiomycetidae</taxon>
        <taxon>Eurotiales</taxon>
        <taxon>Aspergillaceae</taxon>
        <taxon>Penicillium</taxon>
    </lineage>
</organism>
<dbReference type="AlphaFoldDB" id="A0A1V6TYZ2"/>
<proteinExistence type="inferred from homology"/>
<dbReference type="GO" id="GO:0071949">
    <property type="term" value="F:FAD binding"/>
    <property type="evidence" value="ECO:0007669"/>
    <property type="project" value="InterPro"/>
</dbReference>
<evidence type="ECO:0000259" key="5">
    <source>
        <dbReference type="PROSITE" id="PS51387"/>
    </source>
</evidence>
<dbReference type="InterPro" id="IPR006094">
    <property type="entry name" value="Oxid_FAD_bind_N"/>
</dbReference>
<dbReference type="InterPro" id="IPR016169">
    <property type="entry name" value="FAD-bd_PCMH_sub2"/>
</dbReference>
<keyword evidence="4" id="KW-0560">Oxidoreductase</keyword>
<dbReference type="SUPFAM" id="SSF56176">
    <property type="entry name" value="FAD-binding/transporter-associated domain-like"/>
    <property type="match status" value="1"/>
</dbReference>
<accession>A0A1V6TYZ2</accession>
<name>A0A1V6TYZ2_9EURO</name>
<dbReference type="OrthoDB" id="2151789at2759"/>
<keyword evidence="7" id="KW-1185">Reference proteome</keyword>
<dbReference type="PANTHER" id="PTHR42973">
    <property type="entry name" value="BINDING OXIDOREDUCTASE, PUTATIVE (AFU_ORTHOLOGUE AFUA_1G17690)-RELATED"/>
    <property type="match status" value="1"/>
</dbReference>
<keyword evidence="3" id="KW-0274">FAD</keyword>
<dbReference type="InterPro" id="IPR050416">
    <property type="entry name" value="FAD-linked_Oxidoreductase"/>
</dbReference>
<evidence type="ECO:0000256" key="1">
    <source>
        <dbReference type="ARBA" id="ARBA00005466"/>
    </source>
</evidence>
<keyword evidence="2" id="KW-0285">Flavoprotein</keyword>
<dbReference type="PANTHER" id="PTHR42973:SF54">
    <property type="entry name" value="FAD-BINDING PCMH-TYPE DOMAIN-CONTAINING PROTEIN"/>
    <property type="match status" value="1"/>
</dbReference>
<evidence type="ECO:0000313" key="7">
    <source>
        <dbReference type="Proteomes" id="UP000191285"/>
    </source>
</evidence>
<reference evidence="7" key="1">
    <citation type="journal article" date="2017" name="Nat. Microbiol.">
        <title>Global analysis of biosynthetic gene clusters reveals vast potential of secondary metabolite production in Penicillium species.</title>
        <authorList>
            <person name="Nielsen J.C."/>
            <person name="Grijseels S."/>
            <person name="Prigent S."/>
            <person name="Ji B."/>
            <person name="Dainat J."/>
            <person name="Nielsen K.F."/>
            <person name="Frisvad J.C."/>
            <person name="Workman M."/>
            <person name="Nielsen J."/>
        </authorList>
    </citation>
    <scope>NUCLEOTIDE SEQUENCE [LARGE SCALE GENOMIC DNA]</scope>
    <source>
        <strain evidence="7">IBT 24891</strain>
    </source>
</reference>
<dbReference type="InterPro" id="IPR012951">
    <property type="entry name" value="BBE"/>
</dbReference>
<comment type="similarity">
    <text evidence="1">Belongs to the oxygen-dependent FAD-linked oxidoreductase family.</text>
</comment>
<evidence type="ECO:0000256" key="2">
    <source>
        <dbReference type="ARBA" id="ARBA00022630"/>
    </source>
</evidence>
<sequence length="398" mass="43922">MIGTPRLLEILQLSSAKGSAVEVILQEFFELEQTDREASLTITAESLFLMVFGDDATIFSNPHFAERNSTVWSLNCRLSPVIFVSPRTSQDVAKSLALCQILEIKFSIRGGGHLMNPGFTSNNGGVVISMTNFNSVSVSEDQNTVEIGAGLTWSKVYQELDPLNLAVTGGRIPSVGVSGLLLGGGLSFHRGTKGLSCNGVVEYEVVLADSTIVKASATQKKRSLLGSKRRRSEVRHDMRVMSSLPDLEVYKAANRCRYVQWEALKHIHGINIILDIQPISLNTVRVTNAGIGSPLGIAEKPQQWLLVMSEWSNQEDEGTVREATRKIINEAEAVARRNGTFLEFKYSNYSSLDQDPFSTYGKENLDRLRNIARSYDPKGVFQILQNGGWLLDRVGKSH</sequence>
<protein>
    <recommendedName>
        <fullName evidence="5">FAD-binding PCMH-type domain-containing protein</fullName>
    </recommendedName>
</protein>
<comment type="caution">
    <text evidence="6">The sequence shown here is derived from an EMBL/GenBank/DDBJ whole genome shotgun (WGS) entry which is preliminary data.</text>
</comment>
<gene>
    <name evidence="6" type="ORF">PENSTE_c001G03817</name>
</gene>
<dbReference type="InterPro" id="IPR016166">
    <property type="entry name" value="FAD-bd_PCMH"/>
</dbReference>
<dbReference type="Pfam" id="PF01565">
    <property type="entry name" value="FAD_binding_4"/>
    <property type="match status" value="1"/>
</dbReference>